<dbReference type="GO" id="GO:0005737">
    <property type="term" value="C:cytoplasm"/>
    <property type="evidence" value="ECO:0007669"/>
    <property type="project" value="UniProtKB-ARBA"/>
</dbReference>
<evidence type="ECO:0000256" key="10">
    <source>
        <dbReference type="ARBA" id="ARBA00048552"/>
    </source>
</evidence>
<sequence>MEVLVSSQMPKGLAVSHSSARSSRVVVEPFERGFGITVGNALRRVLLSSIPGVAITAIRAKNVFHEFSNIPGVVEDVTDIILNLKSLRMKPLLQGEHWLHLKVKGPRIVKASDIDTVGAVEMMDPDHVIATLDEGGHLDMDLKTEFGRGYVPADHSRSTETEVGIIPIDAIFTPINKVNYFVESTRVGRITDYDRLIFEIETDGSITPGEALSEAAKILRTHLDLFVSSDLHLANDSSPLSLESNSSKEETIMDKSVNELELSVRAANCLKSSDIKKIGELVIRTEDELLQTKNFGKKSLDEIKEALENIGLSLGMDLSKKN</sequence>
<protein>
    <recommendedName>
        <fullName evidence="3 11">DNA-directed RNA polymerase subunit alpha</fullName>
        <shortName evidence="11">RNAP subunit alpha</shortName>
        <ecNumber evidence="2 11">2.7.7.6</ecNumber>
    </recommendedName>
    <alternativeName>
        <fullName evidence="9 11">RNA polymerase subunit alpha</fullName>
    </alternativeName>
    <alternativeName>
        <fullName evidence="8 11">Transcriptase subunit alpha</fullName>
    </alternativeName>
</protein>
<comment type="catalytic activity">
    <reaction evidence="10 11">
        <text>RNA(n) + a ribonucleoside 5'-triphosphate = RNA(n+1) + diphosphate</text>
        <dbReference type="Rhea" id="RHEA:21248"/>
        <dbReference type="Rhea" id="RHEA-COMP:14527"/>
        <dbReference type="Rhea" id="RHEA-COMP:17342"/>
        <dbReference type="ChEBI" id="CHEBI:33019"/>
        <dbReference type="ChEBI" id="CHEBI:61557"/>
        <dbReference type="ChEBI" id="CHEBI:140395"/>
        <dbReference type="EC" id="2.7.7.6"/>
    </reaction>
</comment>
<accession>C6HWA6</accession>
<evidence type="ECO:0000313" key="14">
    <source>
        <dbReference type="Proteomes" id="UP000009374"/>
    </source>
</evidence>
<dbReference type="SUPFAM" id="SSF47789">
    <property type="entry name" value="C-terminal domain of RNA polymerase alpha subunit"/>
    <property type="match status" value="1"/>
</dbReference>
<evidence type="ECO:0000256" key="3">
    <source>
        <dbReference type="ARBA" id="ARBA00015972"/>
    </source>
</evidence>
<dbReference type="InterPro" id="IPR011260">
    <property type="entry name" value="RNAP_asu_C"/>
</dbReference>
<evidence type="ECO:0000256" key="11">
    <source>
        <dbReference type="HAMAP-Rule" id="MF_00059"/>
    </source>
</evidence>
<name>C6HWA6_9BACT</name>
<dbReference type="SMART" id="SM00662">
    <property type="entry name" value="RPOLD"/>
    <property type="match status" value="1"/>
</dbReference>
<keyword evidence="6 11" id="KW-0548">Nucleotidyltransferase</keyword>
<dbReference type="Proteomes" id="UP000009374">
    <property type="component" value="Unassembled WGS sequence"/>
</dbReference>
<evidence type="ECO:0000256" key="9">
    <source>
        <dbReference type="ARBA" id="ARBA00033070"/>
    </source>
</evidence>
<proteinExistence type="inferred from homology"/>
<dbReference type="FunFam" id="2.170.120.12:FF:000001">
    <property type="entry name" value="DNA-directed RNA polymerase subunit alpha"/>
    <property type="match status" value="1"/>
</dbReference>
<comment type="function">
    <text evidence="11">DNA-dependent RNA polymerase catalyzes the transcription of DNA into RNA using the four ribonucleoside triphosphates as substrates.</text>
</comment>
<evidence type="ECO:0000256" key="1">
    <source>
        <dbReference type="ARBA" id="ARBA00007123"/>
    </source>
</evidence>
<reference evidence="13 14" key="1">
    <citation type="journal article" date="2009" name="Appl. Environ. Microbiol.">
        <title>Community genomic and proteomic analyses of chemoautotrophic iron-oxidizing "Leptospirillum rubarum" (Group II) and "Leptospirillum ferrodiazotrophum" (Group III) bacteria in acid mine drainage biofilms.</title>
        <authorList>
            <person name="Goltsman D.S."/>
            <person name="Denef V.J."/>
            <person name="Singer S.W."/>
            <person name="VerBerkmoes N.C."/>
            <person name="Lefsrud M."/>
            <person name="Mueller R.S."/>
            <person name="Dick G.J."/>
            <person name="Sun C.L."/>
            <person name="Wheeler K.E."/>
            <person name="Zemla A."/>
            <person name="Baker B.J."/>
            <person name="Hauser L."/>
            <person name="Land M."/>
            <person name="Shah M.B."/>
            <person name="Thelen M.P."/>
            <person name="Hettich R.L."/>
            <person name="Banfield J.F."/>
        </authorList>
    </citation>
    <scope>NUCLEOTIDE SEQUENCE [LARGE SCALE GENOMIC DNA]</scope>
</reference>
<dbReference type="SUPFAM" id="SSF56553">
    <property type="entry name" value="Insert subdomain of RNA polymerase alpha subunit"/>
    <property type="match status" value="1"/>
</dbReference>
<dbReference type="InterPro" id="IPR036643">
    <property type="entry name" value="RNApol_insert_sf"/>
</dbReference>
<feature type="region of interest" description="Alpha N-terminal domain (alpha-NTD)" evidence="11">
    <location>
        <begin position="1"/>
        <end position="233"/>
    </location>
</feature>
<dbReference type="HAMAP" id="MF_00059">
    <property type="entry name" value="RNApol_bact_RpoA"/>
    <property type="match status" value="1"/>
</dbReference>
<dbReference type="Gene3D" id="3.30.1360.10">
    <property type="entry name" value="RNA polymerase, RBP11-like subunit"/>
    <property type="match status" value="1"/>
</dbReference>
<dbReference type="GO" id="GO:0003899">
    <property type="term" value="F:DNA-directed RNA polymerase activity"/>
    <property type="evidence" value="ECO:0007669"/>
    <property type="project" value="UniProtKB-UniRule"/>
</dbReference>
<dbReference type="EMBL" id="GG693869">
    <property type="protein sequence ID" value="EES53084.1"/>
    <property type="molecule type" value="Genomic_DNA"/>
</dbReference>
<dbReference type="SUPFAM" id="SSF55257">
    <property type="entry name" value="RBP11-like subunits of RNA polymerase"/>
    <property type="match status" value="1"/>
</dbReference>
<comment type="similarity">
    <text evidence="1 11">Belongs to the RNA polymerase alpha chain family.</text>
</comment>
<dbReference type="Pfam" id="PF01193">
    <property type="entry name" value="RNA_pol_L"/>
    <property type="match status" value="1"/>
</dbReference>
<keyword evidence="7 11" id="KW-0804">Transcription</keyword>
<dbReference type="Pfam" id="PF01000">
    <property type="entry name" value="RNA_pol_A_bac"/>
    <property type="match status" value="1"/>
</dbReference>
<dbReference type="AlphaFoldDB" id="C6HWA6"/>
<dbReference type="NCBIfam" id="NF003513">
    <property type="entry name" value="PRK05182.1-2"/>
    <property type="match status" value="1"/>
</dbReference>
<dbReference type="GO" id="GO:0003677">
    <property type="term" value="F:DNA binding"/>
    <property type="evidence" value="ECO:0007669"/>
    <property type="project" value="UniProtKB-UniRule"/>
</dbReference>
<evidence type="ECO:0000256" key="5">
    <source>
        <dbReference type="ARBA" id="ARBA00022679"/>
    </source>
</evidence>
<evidence type="ECO:0000313" key="13">
    <source>
        <dbReference type="EMBL" id="EES53084.1"/>
    </source>
</evidence>
<evidence type="ECO:0000256" key="7">
    <source>
        <dbReference type="ARBA" id="ARBA00023163"/>
    </source>
</evidence>
<gene>
    <name evidence="11" type="primary">rpoA</name>
    <name evidence="13" type="ORF">UBAL3_80420034</name>
</gene>
<dbReference type="GO" id="GO:0000428">
    <property type="term" value="C:DNA-directed RNA polymerase complex"/>
    <property type="evidence" value="ECO:0007669"/>
    <property type="project" value="UniProtKB-KW"/>
</dbReference>
<evidence type="ECO:0000256" key="8">
    <source>
        <dbReference type="ARBA" id="ARBA00032524"/>
    </source>
</evidence>
<evidence type="ECO:0000256" key="6">
    <source>
        <dbReference type="ARBA" id="ARBA00022695"/>
    </source>
</evidence>
<dbReference type="GO" id="GO:0046983">
    <property type="term" value="F:protein dimerization activity"/>
    <property type="evidence" value="ECO:0007669"/>
    <property type="project" value="InterPro"/>
</dbReference>
<evidence type="ECO:0000256" key="2">
    <source>
        <dbReference type="ARBA" id="ARBA00012418"/>
    </source>
</evidence>
<feature type="domain" description="DNA-directed RNA polymerase RpoA/D/Rpb3-type" evidence="12">
    <location>
        <begin position="22"/>
        <end position="229"/>
    </location>
</feature>
<keyword evidence="14" id="KW-1185">Reference proteome</keyword>
<dbReference type="InterPro" id="IPR011262">
    <property type="entry name" value="DNA-dir_RNA_pol_insert"/>
</dbReference>
<dbReference type="EC" id="2.7.7.6" evidence="2 11"/>
<dbReference type="Gene3D" id="1.10.150.20">
    <property type="entry name" value="5' to 3' exonuclease, C-terminal subdomain"/>
    <property type="match status" value="1"/>
</dbReference>
<comment type="subunit">
    <text evidence="11">Homodimer. The RNAP catalytic core consists of 2 alpha, 1 beta, 1 beta' and 1 omega subunit. When a sigma factor is associated with the core the holoenzyme is formed, which can initiate transcription.</text>
</comment>
<dbReference type="CDD" id="cd06928">
    <property type="entry name" value="RNAP_alpha_NTD"/>
    <property type="match status" value="1"/>
</dbReference>
<dbReference type="Gene3D" id="2.170.120.12">
    <property type="entry name" value="DNA-directed RNA polymerase, insert domain"/>
    <property type="match status" value="1"/>
</dbReference>
<dbReference type="InterPro" id="IPR011263">
    <property type="entry name" value="DNA-dir_RNA_pol_RpoA/D/Rpb3"/>
</dbReference>
<dbReference type="NCBIfam" id="NF003519">
    <property type="entry name" value="PRK05182.2-5"/>
    <property type="match status" value="1"/>
</dbReference>
<keyword evidence="4 11" id="KW-0240">DNA-directed RNA polymerase</keyword>
<comment type="domain">
    <text evidence="11">The N-terminal domain is essential for RNAP assembly and basal transcription, whereas the C-terminal domain is involved in interaction with transcriptional regulators and with upstream promoter elements.</text>
</comment>
<dbReference type="NCBIfam" id="TIGR02027">
    <property type="entry name" value="rpoA"/>
    <property type="match status" value="1"/>
</dbReference>
<keyword evidence="5 11" id="KW-0808">Transferase</keyword>
<dbReference type="InterPro" id="IPR011773">
    <property type="entry name" value="DNA-dir_RpoA"/>
</dbReference>
<dbReference type="InterPro" id="IPR036603">
    <property type="entry name" value="RBP11-like"/>
</dbReference>
<dbReference type="GO" id="GO:0006351">
    <property type="term" value="P:DNA-templated transcription"/>
    <property type="evidence" value="ECO:0007669"/>
    <property type="project" value="UniProtKB-UniRule"/>
</dbReference>
<evidence type="ECO:0000259" key="12">
    <source>
        <dbReference type="SMART" id="SM00662"/>
    </source>
</evidence>
<dbReference type="Pfam" id="PF03118">
    <property type="entry name" value="RNA_pol_A_CTD"/>
    <property type="match status" value="1"/>
</dbReference>
<feature type="region of interest" description="Alpha C-terminal domain (alpha-CTD)" evidence="11">
    <location>
        <begin position="252"/>
        <end position="322"/>
    </location>
</feature>
<evidence type="ECO:0000256" key="4">
    <source>
        <dbReference type="ARBA" id="ARBA00022478"/>
    </source>
</evidence>
<organism evidence="13 14">
    <name type="scientific">Leptospirillum ferrodiazotrophum</name>
    <dbReference type="NCBI Taxonomy" id="412449"/>
    <lineage>
        <taxon>Bacteria</taxon>
        <taxon>Pseudomonadati</taxon>
        <taxon>Nitrospirota</taxon>
        <taxon>Nitrospiria</taxon>
        <taxon>Nitrospirales</taxon>
        <taxon>Nitrospiraceae</taxon>
        <taxon>Leptospirillum</taxon>
    </lineage>
</organism>